<feature type="region of interest" description="Disordered" evidence="1">
    <location>
        <begin position="106"/>
        <end position="141"/>
    </location>
</feature>
<accession>A0A5B7H769</accession>
<dbReference type="Proteomes" id="UP000324222">
    <property type="component" value="Unassembled WGS sequence"/>
</dbReference>
<keyword evidence="3" id="KW-1185">Reference proteome</keyword>
<comment type="caution">
    <text evidence="2">The sequence shown here is derived from an EMBL/GenBank/DDBJ whole genome shotgun (WGS) entry which is preliminary data.</text>
</comment>
<feature type="compositionally biased region" description="Low complexity" evidence="1">
    <location>
        <begin position="108"/>
        <end position="126"/>
    </location>
</feature>
<dbReference type="AlphaFoldDB" id="A0A5B7H769"/>
<sequence>MHLSPNSSLSISFHPLNHPSPSHTASTPLGPISCFPGQLSVSQPFICVSIAQPDPAPSLSLVIVHLLASLLPSCPSPVPAPSRTPNIAKQIGPMKQYRARLYDETEQPFTPTPSSSSPASDLLSRSPSHESLTHSFPGAQQARHIRSGSAKISSVSFTCLTFRWYVTPQREILCCSFSDMYEKKNYGHLFCVVSSLLCDGVVLLPNPNLYVV</sequence>
<evidence type="ECO:0000313" key="3">
    <source>
        <dbReference type="Proteomes" id="UP000324222"/>
    </source>
</evidence>
<reference evidence="2 3" key="1">
    <citation type="submission" date="2019-05" db="EMBL/GenBank/DDBJ databases">
        <title>Another draft genome of Portunus trituberculatus and its Hox gene families provides insights of decapod evolution.</title>
        <authorList>
            <person name="Jeong J.-H."/>
            <person name="Song I."/>
            <person name="Kim S."/>
            <person name="Choi T."/>
            <person name="Kim D."/>
            <person name="Ryu S."/>
            <person name="Kim W."/>
        </authorList>
    </citation>
    <scope>NUCLEOTIDE SEQUENCE [LARGE SCALE GENOMIC DNA]</scope>
    <source>
        <tissue evidence="2">Muscle</tissue>
    </source>
</reference>
<name>A0A5B7H769_PORTR</name>
<organism evidence="2 3">
    <name type="scientific">Portunus trituberculatus</name>
    <name type="common">Swimming crab</name>
    <name type="synonym">Neptunus trituberculatus</name>
    <dbReference type="NCBI Taxonomy" id="210409"/>
    <lineage>
        <taxon>Eukaryota</taxon>
        <taxon>Metazoa</taxon>
        <taxon>Ecdysozoa</taxon>
        <taxon>Arthropoda</taxon>
        <taxon>Crustacea</taxon>
        <taxon>Multicrustacea</taxon>
        <taxon>Malacostraca</taxon>
        <taxon>Eumalacostraca</taxon>
        <taxon>Eucarida</taxon>
        <taxon>Decapoda</taxon>
        <taxon>Pleocyemata</taxon>
        <taxon>Brachyura</taxon>
        <taxon>Eubrachyura</taxon>
        <taxon>Portunoidea</taxon>
        <taxon>Portunidae</taxon>
        <taxon>Portuninae</taxon>
        <taxon>Portunus</taxon>
    </lineage>
</organism>
<gene>
    <name evidence="2" type="ORF">E2C01_059787</name>
</gene>
<evidence type="ECO:0000256" key="1">
    <source>
        <dbReference type="SAM" id="MobiDB-lite"/>
    </source>
</evidence>
<dbReference type="EMBL" id="VSRR010023642">
    <property type="protein sequence ID" value="MPC65649.1"/>
    <property type="molecule type" value="Genomic_DNA"/>
</dbReference>
<protein>
    <submittedName>
        <fullName evidence="2">Uncharacterized protein</fullName>
    </submittedName>
</protein>
<evidence type="ECO:0000313" key="2">
    <source>
        <dbReference type="EMBL" id="MPC65649.1"/>
    </source>
</evidence>
<proteinExistence type="predicted"/>